<comment type="caution">
    <text evidence="2">The sequence shown here is derived from an EMBL/GenBank/DDBJ whole genome shotgun (WGS) entry which is preliminary data.</text>
</comment>
<evidence type="ECO:0000313" key="3">
    <source>
        <dbReference type="Proteomes" id="UP001459277"/>
    </source>
</evidence>
<keyword evidence="3" id="KW-1185">Reference proteome</keyword>
<accession>A0AAW2BU73</accession>
<dbReference type="AlphaFoldDB" id="A0AAW2BU73"/>
<feature type="domain" description="Reverse transcriptase zinc-binding" evidence="1">
    <location>
        <begin position="9"/>
        <end position="61"/>
    </location>
</feature>
<dbReference type="Pfam" id="PF13966">
    <property type="entry name" value="zf-RVT"/>
    <property type="match status" value="1"/>
</dbReference>
<organism evidence="2 3">
    <name type="scientific">Lithocarpus litseifolius</name>
    <dbReference type="NCBI Taxonomy" id="425828"/>
    <lineage>
        <taxon>Eukaryota</taxon>
        <taxon>Viridiplantae</taxon>
        <taxon>Streptophyta</taxon>
        <taxon>Embryophyta</taxon>
        <taxon>Tracheophyta</taxon>
        <taxon>Spermatophyta</taxon>
        <taxon>Magnoliopsida</taxon>
        <taxon>eudicotyledons</taxon>
        <taxon>Gunneridae</taxon>
        <taxon>Pentapetalae</taxon>
        <taxon>rosids</taxon>
        <taxon>fabids</taxon>
        <taxon>Fagales</taxon>
        <taxon>Fagaceae</taxon>
        <taxon>Lithocarpus</taxon>
    </lineage>
</organism>
<dbReference type="InterPro" id="IPR026960">
    <property type="entry name" value="RVT-Znf"/>
</dbReference>
<name>A0AAW2BU73_9ROSI</name>
<reference evidence="2 3" key="1">
    <citation type="submission" date="2024-01" db="EMBL/GenBank/DDBJ databases">
        <title>A telomere-to-telomere, gap-free genome of sweet tea (Lithocarpus litseifolius).</title>
        <authorList>
            <person name="Zhou J."/>
        </authorList>
    </citation>
    <scope>NUCLEOTIDE SEQUENCE [LARGE SCALE GENOMIC DNA]</scope>
    <source>
        <strain evidence="2">Zhou-2022a</strain>
        <tissue evidence="2">Leaf</tissue>
    </source>
</reference>
<evidence type="ECO:0000259" key="1">
    <source>
        <dbReference type="Pfam" id="PF13966"/>
    </source>
</evidence>
<protein>
    <recommendedName>
        <fullName evidence="1">Reverse transcriptase zinc-binding domain-containing protein</fullName>
    </recommendedName>
</protein>
<proteinExistence type="predicted"/>
<gene>
    <name evidence="2" type="ORF">SO802_028951</name>
</gene>
<evidence type="ECO:0000313" key="2">
    <source>
        <dbReference type="EMBL" id="KAK9988712.1"/>
    </source>
</evidence>
<dbReference type="EMBL" id="JAZDWU010000010">
    <property type="protein sequence ID" value="KAK9988712.1"/>
    <property type="molecule type" value="Genomic_DNA"/>
</dbReference>
<sequence>MEGEVTSKSTFVWKLLHDCLPVKLMLANRGIPVVDVCPMCNSESESPSHLFLYCDLARAVWHGSELSIKTTELNQVLVKQWLASKRDRKTRRSGYAFEAINKEVNKIFMGCNSIGNGPRRKDTRGEEGTSHRALKRYNWEKGFDERELEVMGEVSSLE</sequence>
<dbReference type="Proteomes" id="UP001459277">
    <property type="component" value="Unassembled WGS sequence"/>
</dbReference>